<reference evidence="1" key="1">
    <citation type="submission" date="2021-02" db="EMBL/GenBank/DDBJ databases">
        <authorList>
            <person name="Nowell W R."/>
        </authorList>
    </citation>
    <scope>NUCLEOTIDE SEQUENCE</scope>
</reference>
<dbReference type="OrthoDB" id="10056142at2759"/>
<dbReference type="AlphaFoldDB" id="A0A816GM89"/>
<organism evidence="1 3">
    <name type="scientific">Rotaria magnacalcarata</name>
    <dbReference type="NCBI Taxonomy" id="392030"/>
    <lineage>
        <taxon>Eukaryota</taxon>
        <taxon>Metazoa</taxon>
        <taxon>Spiralia</taxon>
        <taxon>Gnathifera</taxon>
        <taxon>Rotifera</taxon>
        <taxon>Eurotatoria</taxon>
        <taxon>Bdelloidea</taxon>
        <taxon>Philodinida</taxon>
        <taxon>Philodinidae</taxon>
        <taxon>Rotaria</taxon>
    </lineage>
</organism>
<sequence>MDSETVENATVSQIATDRAQISTCRTKMIEQQNLENFQIIWLDDNINTTEDNLHTVSLLRTIINYLHIFDNIWDCYDYIGTVQDEKVFLIVSGSISENIIPYVYHIPQVQFVYIYCFDVEKHKKWETEYGIVRGI</sequence>
<dbReference type="Proteomes" id="UP000663834">
    <property type="component" value="Unassembled WGS sequence"/>
</dbReference>
<evidence type="ECO:0000313" key="1">
    <source>
        <dbReference type="EMBL" id="CAF1677127.1"/>
    </source>
</evidence>
<proteinExistence type="predicted"/>
<evidence type="ECO:0000313" key="3">
    <source>
        <dbReference type="Proteomes" id="UP000663834"/>
    </source>
</evidence>
<gene>
    <name evidence="2" type="ORF">GIL414_LOCUS7355</name>
    <name evidence="1" type="ORF">KQP761_LOCUS35643</name>
</gene>
<protein>
    <submittedName>
        <fullName evidence="1">Uncharacterized protein</fullName>
    </submittedName>
</protein>
<dbReference type="Proteomes" id="UP000681720">
    <property type="component" value="Unassembled WGS sequence"/>
</dbReference>
<dbReference type="EMBL" id="CAJNOW010020054">
    <property type="protein sequence ID" value="CAF1677127.1"/>
    <property type="molecule type" value="Genomic_DNA"/>
</dbReference>
<name>A0A816GM89_9BILA</name>
<comment type="caution">
    <text evidence="1">The sequence shown here is derived from an EMBL/GenBank/DDBJ whole genome shotgun (WGS) entry which is preliminary data.</text>
</comment>
<accession>A0A816GM89</accession>
<dbReference type="EMBL" id="CAJOBJ010002232">
    <property type="protein sequence ID" value="CAF3916712.1"/>
    <property type="molecule type" value="Genomic_DNA"/>
</dbReference>
<evidence type="ECO:0000313" key="2">
    <source>
        <dbReference type="EMBL" id="CAF3916712.1"/>
    </source>
</evidence>